<keyword evidence="2" id="KW-1185">Reference proteome</keyword>
<organism evidence="1 2">
    <name type="scientific">Pricia mediterranea</name>
    <dbReference type="NCBI Taxonomy" id="3076079"/>
    <lineage>
        <taxon>Bacteria</taxon>
        <taxon>Pseudomonadati</taxon>
        <taxon>Bacteroidota</taxon>
        <taxon>Flavobacteriia</taxon>
        <taxon>Flavobacteriales</taxon>
        <taxon>Flavobacteriaceae</taxon>
        <taxon>Pricia</taxon>
    </lineage>
</organism>
<gene>
    <name evidence="1" type="ORF">RQM65_03015</name>
</gene>
<name>A0ABU3L1N8_9FLAO</name>
<protein>
    <recommendedName>
        <fullName evidence="3">DUF4595 domain-containing protein</fullName>
    </recommendedName>
</protein>
<dbReference type="Proteomes" id="UP001250656">
    <property type="component" value="Unassembled WGS sequence"/>
</dbReference>
<evidence type="ECO:0000313" key="2">
    <source>
        <dbReference type="Proteomes" id="UP001250656"/>
    </source>
</evidence>
<comment type="caution">
    <text evidence="1">The sequence shown here is derived from an EMBL/GenBank/DDBJ whole genome shotgun (WGS) entry which is preliminary data.</text>
</comment>
<evidence type="ECO:0008006" key="3">
    <source>
        <dbReference type="Google" id="ProtNLM"/>
    </source>
</evidence>
<sequence length="252" mass="28400">MGKPKYVLLASMALALGTSCEKSSSDEFEEVNGKTVEKRLSSIAFASAQDPEENEKVEFFYDVDKKLTRVSDGTGTSEFVYDDKGLTDVTGDSENDNFNIEELYKSPYDAFETGDVTAYDANGNPSEIIFFEKEYDYGTDNPIKKQYTAELAYEATPNVYFHTLKSAGLIEILDKVKLNFNMQPQAKEMLKAKALLPNNNLSKITYKNEEGEVEHEIDTIYTYDADDYPIQVTVKSMSSGVTKVFKIDYTYL</sequence>
<accession>A0ABU3L1N8</accession>
<dbReference type="PROSITE" id="PS51257">
    <property type="entry name" value="PROKAR_LIPOPROTEIN"/>
    <property type="match status" value="1"/>
</dbReference>
<evidence type="ECO:0000313" key="1">
    <source>
        <dbReference type="EMBL" id="MDT7827636.1"/>
    </source>
</evidence>
<reference evidence="1 2" key="1">
    <citation type="submission" date="2023-09" db="EMBL/GenBank/DDBJ databases">
        <title>Novel taxa isolated from Blanes Bay.</title>
        <authorList>
            <person name="Rey-Velasco X."/>
            <person name="Lucena T."/>
        </authorList>
    </citation>
    <scope>NUCLEOTIDE SEQUENCE [LARGE SCALE GENOMIC DNA]</scope>
    <source>
        <strain evidence="1 2">S334</strain>
    </source>
</reference>
<proteinExistence type="predicted"/>
<dbReference type="RefSeq" id="WP_314012653.1">
    <property type="nucleotide sequence ID" value="NZ_JAVTTP010000001.1"/>
</dbReference>
<dbReference type="EMBL" id="JAVTTP010000001">
    <property type="protein sequence ID" value="MDT7827636.1"/>
    <property type="molecule type" value="Genomic_DNA"/>
</dbReference>